<dbReference type="EC" id="3.5.1.87" evidence="3"/>
<organism evidence="3 4">
    <name type="scientific">Martelella mangrovi</name>
    <dbReference type="NCBI Taxonomy" id="1397477"/>
    <lineage>
        <taxon>Bacteria</taxon>
        <taxon>Pseudomonadati</taxon>
        <taxon>Pseudomonadota</taxon>
        <taxon>Alphaproteobacteria</taxon>
        <taxon>Hyphomicrobiales</taxon>
        <taxon>Aurantimonadaceae</taxon>
        <taxon>Martelella</taxon>
    </lineage>
</organism>
<dbReference type="RefSeq" id="WP_354434313.1">
    <property type="nucleotide sequence ID" value="NZ_JBEPLY010000007.1"/>
</dbReference>
<proteinExistence type="inferred from homology"/>
<dbReference type="Gene3D" id="3.30.70.360">
    <property type="match status" value="1"/>
</dbReference>
<keyword evidence="4" id="KW-1185">Reference proteome</keyword>
<dbReference type="InterPro" id="IPR002933">
    <property type="entry name" value="Peptidase_M20"/>
</dbReference>
<comment type="similarity">
    <text evidence="1">Belongs to the peptidase M20 family.</text>
</comment>
<dbReference type="SUPFAM" id="SSF53187">
    <property type="entry name" value="Zn-dependent exopeptidases"/>
    <property type="match status" value="1"/>
</dbReference>
<evidence type="ECO:0000313" key="3">
    <source>
        <dbReference type="EMBL" id="MET3600365.1"/>
    </source>
</evidence>
<dbReference type="InterPro" id="IPR036264">
    <property type="entry name" value="Bact_exopeptidase_dim_dom"/>
</dbReference>
<dbReference type="PANTHER" id="PTHR32494:SF5">
    <property type="entry name" value="ALLANTOATE AMIDOHYDROLASE"/>
    <property type="match status" value="1"/>
</dbReference>
<dbReference type="Proteomes" id="UP001549164">
    <property type="component" value="Unassembled WGS sequence"/>
</dbReference>
<dbReference type="NCBIfam" id="TIGR01879">
    <property type="entry name" value="hydantase"/>
    <property type="match status" value="1"/>
</dbReference>
<dbReference type="EMBL" id="JBEPLY010000007">
    <property type="protein sequence ID" value="MET3600365.1"/>
    <property type="molecule type" value="Genomic_DNA"/>
</dbReference>
<name>A0ABV2IBR5_9HYPH</name>
<dbReference type="Pfam" id="PF01546">
    <property type="entry name" value="Peptidase_M20"/>
    <property type="match status" value="1"/>
</dbReference>
<dbReference type="SUPFAM" id="SSF55031">
    <property type="entry name" value="Bacterial exopeptidase dimerisation domain"/>
    <property type="match status" value="1"/>
</dbReference>
<sequence>MSCKPKINSDRLRALLDGINRFGAGGPGEGYNRPGFSGAGGPGEGYNRPGFSGADMAVRDWFAGEMEKDGLAVTRDGANSVFGRCGDADAPSVMVGSHLDTVVDGGAFDGSLGVAVALECVRAMKEAGIQPAVPVEVAATSEEEGRFGGMLGSQAMAGLVTPEWLANATDADGVLLADAMRAQGLDPEAVPGAARPKGSVRAFLELHIEQGPVLEREGIAIGLPEGATGIVNLQVTLKGTANHSGTTPMDMRADAFAGLAEIATQIPGMIESAPSDIARITIGKVELLPNHPHTVPGESVFSVIIRDASEAVMRGLQRLFYRATAAVAAKHGLTHEIEEKSFIPPVAFDAGLVDLLSETAEGLGLPAKRMISGAGHDAQTMMTLCPSAMIFVPSRNGISHAPEEYSEWSDIEKGAELMLAALLRLTA</sequence>
<dbReference type="Gene3D" id="3.40.630.10">
    <property type="entry name" value="Zn peptidases"/>
    <property type="match status" value="1"/>
</dbReference>
<reference evidence="3 4" key="1">
    <citation type="submission" date="2024-06" db="EMBL/GenBank/DDBJ databases">
        <title>Genomic Encyclopedia of Type Strains, Phase IV (KMG-IV): sequencing the most valuable type-strain genomes for metagenomic binning, comparative biology and taxonomic classification.</title>
        <authorList>
            <person name="Goeker M."/>
        </authorList>
    </citation>
    <scope>NUCLEOTIDE SEQUENCE [LARGE SCALE GENOMIC DNA]</scope>
    <source>
        <strain evidence="3 4">DSM 28102</strain>
    </source>
</reference>
<protein>
    <submittedName>
        <fullName evidence="3">N-carbamoyl-L-amino-acid hydrolase</fullName>
        <ecNumber evidence="3">3.5.1.87</ecNumber>
    </submittedName>
</protein>
<dbReference type="CDD" id="cd03884">
    <property type="entry name" value="M20_bAS"/>
    <property type="match status" value="1"/>
</dbReference>
<evidence type="ECO:0000256" key="2">
    <source>
        <dbReference type="ARBA" id="ARBA00022801"/>
    </source>
</evidence>
<dbReference type="PANTHER" id="PTHR32494">
    <property type="entry name" value="ALLANTOATE DEIMINASE-RELATED"/>
    <property type="match status" value="1"/>
</dbReference>
<accession>A0ABV2IBR5</accession>
<dbReference type="GO" id="GO:0050538">
    <property type="term" value="F:N-carbamoyl-L-amino-acid hydrolase activity"/>
    <property type="evidence" value="ECO:0007669"/>
    <property type="project" value="UniProtKB-EC"/>
</dbReference>
<dbReference type="NCBIfam" id="NF006771">
    <property type="entry name" value="PRK09290.1-5"/>
    <property type="match status" value="1"/>
</dbReference>
<gene>
    <name evidence="3" type="ORF">ABID12_002314</name>
</gene>
<dbReference type="PIRSF" id="PIRSF001235">
    <property type="entry name" value="Amidase_carbamoylase"/>
    <property type="match status" value="1"/>
</dbReference>
<evidence type="ECO:0000256" key="1">
    <source>
        <dbReference type="ARBA" id="ARBA00006153"/>
    </source>
</evidence>
<keyword evidence="2 3" id="KW-0378">Hydrolase</keyword>
<dbReference type="InterPro" id="IPR010158">
    <property type="entry name" value="Amidase_Cbmase"/>
</dbReference>
<evidence type="ECO:0000313" key="4">
    <source>
        <dbReference type="Proteomes" id="UP001549164"/>
    </source>
</evidence>
<comment type="caution">
    <text evidence="3">The sequence shown here is derived from an EMBL/GenBank/DDBJ whole genome shotgun (WGS) entry which is preliminary data.</text>
</comment>